<dbReference type="Proteomes" id="UP001595953">
    <property type="component" value="Unassembled WGS sequence"/>
</dbReference>
<dbReference type="Gene3D" id="3.40.50.150">
    <property type="entry name" value="Vaccinia Virus protein VP39"/>
    <property type="match status" value="1"/>
</dbReference>
<keyword evidence="1" id="KW-0489">Methyltransferase</keyword>
<evidence type="ECO:0000313" key="1">
    <source>
        <dbReference type="EMBL" id="MFC4721197.1"/>
    </source>
</evidence>
<dbReference type="InterPro" id="IPR029063">
    <property type="entry name" value="SAM-dependent_MTases_sf"/>
</dbReference>
<name>A0ABV9MYY9_9FLAO</name>
<sequence length="246" mass="28736">MRLKTTIKRIAPKPILNLYKSITRKSEHKTISQTFNEIYTTHYWDSDESISGAGSDLIHTQTLIKELNKLLKQYDINSMLDIPCGDFNWMRKVDLNDINYIGADIVPDLIKNNILMYEQATIKFQTLDLTSDPLPKTDLIFCRDCLVHLSIKNIYKALVNIKKSKSRYLLTTSFVKHSKNRNIKTGAWRKLNLMNSPFYFSKPLTVINENYTKKGELDKDKSMCLWEIKSLKIPLKLKLYGVIFRY</sequence>
<comment type="caution">
    <text evidence="1">The sequence shown here is derived from an EMBL/GenBank/DDBJ whole genome shotgun (WGS) entry which is preliminary data.</text>
</comment>
<dbReference type="SUPFAM" id="SSF53335">
    <property type="entry name" value="S-adenosyl-L-methionine-dependent methyltransferases"/>
    <property type="match status" value="1"/>
</dbReference>
<dbReference type="RefSeq" id="WP_387960675.1">
    <property type="nucleotide sequence ID" value="NZ_JBHSGP010000005.1"/>
</dbReference>
<evidence type="ECO:0000313" key="2">
    <source>
        <dbReference type="Proteomes" id="UP001595953"/>
    </source>
</evidence>
<gene>
    <name evidence="1" type="ORF">ACFO5O_02605</name>
</gene>
<organism evidence="1 2">
    <name type="scientific">Geojedonia litorea</name>
    <dbReference type="NCBI Taxonomy" id="1268269"/>
    <lineage>
        <taxon>Bacteria</taxon>
        <taxon>Pseudomonadati</taxon>
        <taxon>Bacteroidota</taxon>
        <taxon>Flavobacteriia</taxon>
        <taxon>Flavobacteriales</taxon>
        <taxon>Flavobacteriaceae</taxon>
        <taxon>Geojedonia</taxon>
    </lineage>
</organism>
<keyword evidence="2" id="KW-1185">Reference proteome</keyword>
<accession>A0ABV9MYY9</accession>
<keyword evidence="1" id="KW-0808">Transferase</keyword>
<protein>
    <submittedName>
        <fullName evidence="1">Class I SAM-dependent methyltransferase</fullName>
        <ecNumber evidence="1">2.1.-.-</ecNumber>
    </submittedName>
</protein>
<dbReference type="GO" id="GO:0008168">
    <property type="term" value="F:methyltransferase activity"/>
    <property type="evidence" value="ECO:0007669"/>
    <property type="project" value="UniProtKB-KW"/>
</dbReference>
<proteinExistence type="predicted"/>
<dbReference type="EC" id="2.1.-.-" evidence="1"/>
<dbReference type="EMBL" id="JBHSGP010000005">
    <property type="protein sequence ID" value="MFC4721197.1"/>
    <property type="molecule type" value="Genomic_DNA"/>
</dbReference>
<dbReference type="GO" id="GO:0032259">
    <property type="term" value="P:methylation"/>
    <property type="evidence" value="ECO:0007669"/>
    <property type="project" value="UniProtKB-KW"/>
</dbReference>
<reference evidence="2" key="1">
    <citation type="journal article" date="2019" name="Int. J. Syst. Evol. Microbiol.">
        <title>The Global Catalogue of Microorganisms (GCM) 10K type strain sequencing project: providing services to taxonomists for standard genome sequencing and annotation.</title>
        <authorList>
            <consortium name="The Broad Institute Genomics Platform"/>
            <consortium name="The Broad Institute Genome Sequencing Center for Infectious Disease"/>
            <person name="Wu L."/>
            <person name="Ma J."/>
        </authorList>
    </citation>
    <scope>NUCLEOTIDE SEQUENCE [LARGE SCALE GENOMIC DNA]</scope>
    <source>
        <strain evidence="2">CCUG 63682</strain>
    </source>
</reference>